<dbReference type="Pfam" id="PF01607">
    <property type="entry name" value="CBM_14"/>
    <property type="match status" value="1"/>
</dbReference>
<dbReference type="PROSITE" id="PS51257">
    <property type="entry name" value="PROKAR_LIPOPROTEIN"/>
    <property type="match status" value="1"/>
</dbReference>
<dbReference type="SUPFAM" id="SSF57625">
    <property type="entry name" value="Invertebrate chitin-binding proteins"/>
    <property type="match status" value="1"/>
</dbReference>
<dbReference type="InterPro" id="IPR002557">
    <property type="entry name" value="Chitin-bd_dom"/>
</dbReference>
<reference evidence="3" key="1">
    <citation type="journal article" date="2018" name="PLoS Negl. Trop. Dis.">
        <title>An insight into the salivary gland and fat body transcriptome of Panstrongylus lignarius (Hemiptera: Heteroptera), the main vector of Chagas disease in Peru.</title>
        <authorList>
            <person name="Nevoa J.C."/>
            <person name="Mendes M.T."/>
            <person name="da Silva M.V."/>
            <person name="Soares S.C."/>
            <person name="Oliveira C.J.F."/>
            <person name="Ribeiro J.M.C."/>
        </authorList>
    </citation>
    <scope>NUCLEOTIDE SEQUENCE</scope>
</reference>
<feature type="domain" description="Chitin-binding type-2" evidence="2">
    <location>
        <begin position="202"/>
        <end position="270"/>
    </location>
</feature>
<evidence type="ECO:0000256" key="1">
    <source>
        <dbReference type="SAM" id="SignalP"/>
    </source>
</evidence>
<feature type="signal peptide" evidence="1">
    <location>
        <begin position="1"/>
        <end position="18"/>
    </location>
</feature>
<dbReference type="GO" id="GO:0008061">
    <property type="term" value="F:chitin binding"/>
    <property type="evidence" value="ECO:0007669"/>
    <property type="project" value="InterPro"/>
</dbReference>
<feature type="chain" id="PRO_5013211449" evidence="1">
    <location>
        <begin position="19"/>
        <end position="274"/>
    </location>
</feature>
<keyword evidence="1" id="KW-0732">Signal</keyword>
<dbReference type="GO" id="GO:0005576">
    <property type="term" value="C:extracellular region"/>
    <property type="evidence" value="ECO:0007669"/>
    <property type="project" value="InterPro"/>
</dbReference>
<dbReference type="EMBL" id="GFTR01004426">
    <property type="protein sequence ID" value="JAW12000.1"/>
    <property type="molecule type" value="Transcribed_RNA"/>
</dbReference>
<sequence>MFKSVIFLFCGLVAGGSCVTFIDKSFQDGKSILLGISLALKCTSYFSCLDCKTARICKPDGLGKFQQVTTIPCPTDKPYCNEVSGTCSATPDVKCGAADATFICMGDGYFPDANCTNYHICTEFKAFKYHCAVKGENYDAEQRKCRAEAPCGTFDCKAAGQKVVHDYYPQYYGYCRGAALLPTVIDRCKGPYQMNVTSQLCEPICTTEGVLEDVEDCTKYFKCHKEMLPTGVKGQWNPVMLKDHLDCPENTAFDPKQFICVDIKKTKCNSKTKD</sequence>
<evidence type="ECO:0000259" key="2">
    <source>
        <dbReference type="PROSITE" id="PS50940"/>
    </source>
</evidence>
<dbReference type="PROSITE" id="PS50940">
    <property type="entry name" value="CHIT_BIND_II"/>
    <property type="match status" value="1"/>
</dbReference>
<dbReference type="InterPro" id="IPR036508">
    <property type="entry name" value="Chitin-bd_dom_sf"/>
</dbReference>
<dbReference type="AlphaFoldDB" id="A0A224XU99"/>
<accession>A0A224XU99</accession>
<dbReference type="SMART" id="SM00494">
    <property type="entry name" value="ChtBD2"/>
    <property type="match status" value="2"/>
</dbReference>
<name>A0A224XU99_9HEMI</name>
<organism evidence="3">
    <name type="scientific">Panstrongylus lignarius</name>
    <dbReference type="NCBI Taxonomy" id="156445"/>
    <lineage>
        <taxon>Eukaryota</taxon>
        <taxon>Metazoa</taxon>
        <taxon>Ecdysozoa</taxon>
        <taxon>Arthropoda</taxon>
        <taxon>Hexapoda</taxon>
        <taxon>Insecta</taxon>
        <taxon>Pterygota</taxon>
        <taxon>Neoptera</taxon>
        <taxon>Paraneoptera</taxon>
        <taxon>Hemiptera</taxon>
        <taxon>Heteroptera</taxon>
        <taxon>Panheteroptera</taxon>
        <taxon>Cimicomorpha</taxon>
        <taxon>Reduviidae</taxon>
        <taxon>Triatominae</taxon>
        <taxon>Panstrongylus</taxon>
    </lineage>
</organism>
<protein>
    <submittedName>
        <fullName evidence="3">Putative chitin binding peritrophin-a domain protein</fullName>
    </submittedName>
</protein>
<evidence type="ECO:0000313" key="3">
    <source>
        <dbReference type="EMBL" id="JAW12000.1"/>
    </source>
</evidence>
<proteinExistence type="predicted"/>
<dbReference type="Gene3D" id="2.170.140.10">
    <property type="entry name" value="Chitin binding domain"/>
    <property type="match status" value="1"/>
</dbReference>